<organism evidence="1">
    <name type="scientific">marine sediment metagenome</name>
    <dbReference type="NCBI Taxonomy" id="412755"/>
    <lineage>
        <taxon>unclassified sequences</taxon>
        <taxon>metagenomes</taxon>
        <taxon>ecological metagenomes</taxon>
    </lineage>
</organism>
<sequence>MSIIGREISAVLSNNEPSAVIGRVVSVAKIGPGDWQLLYERSDGTLSTVHHEQVKLLAEKQS</sequence>
<evidence type="ECO:0000313" key="1">
    <source>
        <dbReference type="EMBL" id="KKM71997.1"/>
    </source>
</evidence>
<reference evidence="1" key="1">
    <citation type="journal article" date="2015" name="Nature">
        <title>Complex archaea that bridge the gap between prokaryotes and eukaryotes.</title>
        <authorList>
            <person name="Spang A."/>
            <person name="Saw J.H."/>
            <person name="Jorgensen S.L."/>
            <person name="Zaremba-Niedzwiedzka K."/>
            <person name="Martijn J."/>
            <person name="Lind A.E."/>
            <person name="van Eijk R."/>
            <person name="Schleper C."/>
            <person name="Guy L."/>
            <person name="Ettema T.J."/>
        </authorList>
    </citation>
    <scope>NUCLEOTIDE SEQUENCE</scope>
</reference>
<evidence type="ECO:0008006" key="2">
    <source>
        <dbReference type="Google" id="ProtNLM"/>
    </source>
</evidence>
<dbReference type="EMBL" id="LAZR01009543">
    <property type="protein sequence ID" value="KKM71997.1"/>
    <property type="molecule type" value="Genomic_DNA"/>
</dbReference>
<accession>A0A0F9MS05</accession>
<comment type="caution">
    <text evidence="1">The sequence shown here is derived from an EMBL/GenBank/DDBJ whole genome shotgun (WGS) entry which is preliminary data.</text>
</comment>
<gene>
    <name evidence="1" type="ORF">LCGC14_1425020</name>
</gene>
<dbReference type="AlphaFoldDB" id="A0A0F9MS05"/>
<proteinExistence type="predicted"/>
<protein>
    <recommendedName>
        <fullName evidence="2">DUF4926 domain-containing protein</fullName>
    </recommendedName>
</protein>
<name>A0A0F9MS05_9ZZZZ</name>